<dbReference type="Pfam" id="PF00651">
    <property type="entry name" value="BTB"/>
    <property type="match status" value="1"/>
</dbReference>
<dbReference type="PROSITE" id="PS51649">
    <property type="entry name" value="NPH3"/>
    <property type="match status" value="1"/>
</dbReference>
<evidence type="ECO:0000256" key="4">
    <source>
        <dbReference type="PROSITE-ProRule" id="PRU00982"/>
    </source>
</evidence>
<evidence type="ECO:0000313" key="9">
    <source>
        <dbReference type="Proteomes" id="UP001367508"/>
    </source>
</evidence>
<comment type="caution">
    <text evidence="8">The sequence shown here is derived from an EMBL/GenBank/DDBJ whole genome shotgun (WGS) entry which is preliminary data.</text>
</comment>
<dbReference type="GO" id="GO:0012505">
    <property type="term" value="C:endomembrane system"/>
    <property type="evidence" value="ECO:0007669"/>
    <property type="project" value="UniProtKB-SubCell"/>
</dbReference>
<keyword evidence="9" id="KW-1185">Reference proteome</keyword>
<dbReference type="Proteomes" id="UP001367508">
    <property type="component" value="Unassembled WGS sequence"/>
</dbReference>
<comment type="subcellular location">
    <subcellularLocation>
        <location evidence="1">Endomembrane system</location>
        <topology evidence="1">Peripheral membrane protein</topology>
    </subcellularLocation>
</comment>
<evidence type="ECO:0000259" key="6">
    <source>
        <dbReference type="PROSITE" id="PS50097"/>
    </source>
</evidence>
<dbReference type="PANTHER" id="PTHR32370">
    <property type="entry name" value="OS12G0117600 PROTEIN"/>
    <property type="match status" value="1"/>
</dbReference>
<dbReference type="InterPro" id="IPR027356">
    <property type="entry name" value="NPH3_dom"/>
</dbReference>
<gene>
    <name evidence="8" type="ORF">VNO77_25163</name>
</gene>
<organism evidence="8 9">
    <name type="scientific">Canavalia gladiata</name>
    <name type="common">Sword bean</name>
    <name type="synonym">Dolichos gladiatus</name>
    <dbReference type="NCBI Taxonomy" id="3824"/>
    <lineage>
        <taxon>Eukaryota</taxon>
        <taxon>Viridiplantae</taxon>
        <taxon>Streptophyta</taxon>
        <taxon>Embryophyta</taxon>
        <taxon>Tracheophyta</taxon>
        <taxon>Spermatophyta</taxon>
        <taxon>Magnoliopsida</taxon>
        <taxon>eudicotyledons</taxon>
        <taxon>Gunneridae</taxon>
        <taxon>Pentapetalae</taxon>
        <taxon>rosids</taxon>
        <taxon>fabids</taxon>
        <taxon>Fabales</taxon>
        <taxon>Fabaceae</taxon>
        <taxon>Papilionoideae</taxon>
        <taxon>50 kb inversion clade</taxon>
        <taxon>NPAAA clade</taxon>
        <taxon>indigoferoid/millettioid clade</taxon>
        <taxon>Phaseoleae</taxon>
        <taxon>Canavalia</taxon>
    </lineage>
</organism>
<dbReference type="Pfam" id="PF03000">
    <property type="entry name" value="NPH3"/>
    <property type="match status" value="1"/>
</dbReference>
<feature type="domain" description="NPH3" evidence="7">
    <location>
        <begin position="206"/>
        <end position="290"/>
    </location>
</feature>
<dbReference type="EMBL" id="JAYMYQ010000005">
    <property type="protein sequence ID" value="KAK7330956.1"/>
    <property type="molecule type" value="Genomic_DNA"/>
</dbReference>
<evidence type="ECO:0000256" key="5">
    <source>
        <dbReference type="SAM" id="Coils"/>
    </source>
</evidence>
<dbReference type="PROSITE" id="PS50097">
    <property type="entry name" value="BTB"/>
    <property type="match status" value="1"/>
</dbReference>
<dbReference type="InterPro" id="IPR043454">
    <property type="entry name" value="NPH3/RPT2-like"/>
</dbReference>
<evidence type="ECO:0000259" key="7">
    <source>
        <dbReference type="PROSITE" id="PS51649"/>
    </source>
</evidence>
<accession>A0AAN9L8Z7</accession>
<evidence type="ECO:0000256" key="1">
    <source>
        <dbReference type="ARBA" id="ARBA00004184"/>
    </source>
</evidence>
<keyword evidence="5" id="KW-0175">Coiled coil</keyword>
<name>A0AAN9L8Z7_CANGL</name>
<dbReference type="InterPro" id="IPR011333">
    <property type="entry name" value="SKP1/BTB/POZ_sf"/>
</dbReference>
<reference evidence="8 9" key="1">
    <citation type="submission" date="2024-01" db="EMBL/GenBank/DDBJ databases">
        <title>The genomes of 5 underutilized Papilionoideae crops provide insights into root nodulation and disease resistanc.</title>
        <authorList>
            <person name="Jiang F."/>
        </authorList>
    </citation>
    <scope>NUCLEOTIDE SEQUENCE [LARGE SCALE GENOMIC DNA]</scope>
    <source>
        <strain evidence="8">LVBAO_FW01</strain>
        <tissue evidence="8">Leaves</tissue>
    </source>
</reference>
<proteinExistence type="inferred from homology"/>
<dbReference type="InterPro" id="IPR000210">
    <property type="entry name" value="BTB/POZ_dom"/>
</dbReference>
<protein>
    <submittedName>
        <fullName evidence="8">Uncharacterized protein</fullName>
    </submittedName>
</protein>
<comment type="similarity">
    <text evidence="4">Belongs to the NPH3 family.</text>
</comment>
<sequence length="455" mass="51430">MKAWKQLGVVETIYEEECEVSSTSSPSLSPSFSSSPPTLHSTVQAWSLKTGRETDVFIRVQGICFPLHKDRVVSQSSYLRRHLTTTSDLALSPPLNITAETFAAVAEFCYNDKVQMTPTNIAAIRTAAELLGMTDGGDSLSRMAETYFRGVVGIKQEYASMVLRSCLSLLPEAETTAFLVSRCIEALVSGHGNQFGVTGLNAVTEMRPQGFQTVVESMSRRYEDHDVLYKMVDLYLKENNFDKLTEEEKSRICNCIDCTKLSSRTLVDCVQNPRMPLRLVVRAVLVEHLNTRNSITLAGAQHNQFQLESNRERRRRSMTLGDFLRRDAALRQTAQLKAAMDSTNARIQSLEEELRCMNRVLGEREESEERNVLGSERSASFHFVPSENGRIERGERWSISSSRIRFDATTENYQMERSPFSDDVRSVNPKMSKTLRHRFITGLKYAFRLPNSASN</sequence>
<evidence type="ECO:0000256" key="2">
    <source>
        <dbReference type="ARBA" id="ARBA00004906"/>
    </source>
</evidence>
<dbReference type="AlphaFoldDB" id="A0AAN9L8Z7"/>
<keyword evidence="3" id="KW-0833">Ubl conjugation pathway</keyword>
<feature type="coiled-coil region" evidence="5">
    <location>
        <begin position="333"/>
        <end position="367"/>
    </location>
</feature>
<comment type="pathway">
    <text evidence="2">Protein modification; protein ubiquitination.</text>
</comment>
<feature type="domain" description="BTB" evidence="6">
    <location>
        <begin position="54"/>
        <end position="118"/>
    </location>
</feature>
<evidence type="ECO:0000256" key="3">
    <source>
        <dbReference type="ARBA" id="ARBA00022786"/>
    </source>
</evidence>
<evidence type="ECO:0000313" key="8">
    <source>
        <dbReference type="EMBL" id="KAK7330956.1"/>
    </source>
</evidence>
<dbReference type="SUPFAM" id="SSF54695">
    <property type="entry name" value="POZ domain"/>
    <property type="match status" value="1"/>
</dbReference>
<dbReference type="Gene3D" id="3.30.710.10">
    <property type="entry name" value="Potassium Channel Kv1.1, Chain A"/>
    <property type="match status" value="1"/>
</dbReference>